<dbReference type="SUPFAM" id="SSF48019">
    <property type="entry name" value="post-AAA+ oligomerization domain-like"/>
    <property type="match status" value="1"/>
</dbReference>
<dbReference type="FunFam" id="3.40.50.300:FF:000137">
    <property type="entry name" value="Replication-associated recombination protein A"/>
    <property type="match status" value="1"/>
</dbReference>
<dbReference type="GO" id="GO:0006261">
    <property type="term" value="P:DNA-templated DNA replication"/>
    <property type="evidence" value="ECO:0007669"/>
    <property type="project" value="TreeGrafter"/>
</dbReference>
<dbReference type="InterPro" id="IPR008921">
    <property type="entry name" value="DNA_pol3_clamp-load_cplx_C"/>
</dbReference>
<dbReference type="GO" id="GO:0008047">
    <property type="term" value="F:enzyme activator activity"/>
    <property type="evidence" value="ECO:0007669"/>
    <property type="project" value="TreeGrafter"/>
</dbReference>
<organism evidence="8 9">
    <name type="scientific">Candidatus Omnitrophus magneticus</name>
    <dbReference type="NCBI Taxonomy" id="1609969"/>
    <lineage>
        <taxon>Bacteria</taxon>
        <taxon>Pseudomonadati</taxon>
        <taxon>Candidatus Omnitrophota</taxon>
        <taxon>Candidatus Omnitrophus</taxon>
    </lineage>
</organism>
<dbReference type="InterPro" id="IPR003593">
    <property type="entry name" value="AAA+_ATPase"/>
</dbReference>
<dbReference type="AlphaFoldDB" id="A0A0F0CUR1"/>
<evidence type="ECO:0000256" key="2">
    <source>
        <dbReference type="ARBA" id="ARBA00008959"/>
    </source>
</evidence>
<dbReference type="GO" id="GO:0016887">
    <property type="term" value="F:ATP hydrolysis activity"/>
    <property type="evidence" value="ECO:0007669"/>
    <property type="project" value="InterPro"/>
</dbReference>
<evidence type="ECO:0000256" key="6">
    <source>
        <dbReference type="ARBA" id="ARBA00022840"/>
    </source>
</evidence>
<dbReference type="Gene3D" id="3.40.50.300">
    <property type="entry name" value="P-loop containing nucleotide triphosphate hydrolases"/>
    <property type="match status" value="1"/>
</dbReference>
<dbReference type="Gene3D" id="1.20.272.10">
    <property type="match status" value="1"/>
</dbReference>
<dbReference type="Gene3D" id="1.10.3710.10">
    <property type="entry name" value="DNA polymerase III clamp loader subunits, C-terminal domain"/>
    <property type="match status" value="1"/>
</dbReference>
<accession>A0A0F0CUR1</accession>
<dbReference type="GO" id="GO:0017116">
    <property type="term" value="F:single-stranded DNA helicase activity"/>
    <property type="evidence" value="ECO:0007669"/>
    <property type="project" value="TreeGrafter"/>
</dbReference>
<dbReference type="GO" id="GO:0003677">
    <property type="term" value="F:DNA binding"/>
    <property type="evidence" value="ECO:0007669"/>
    <property type="project" value="InterPro"/>
</dbReference>
<sequence>MDLFENTDKKYDDSLPLSLRMCPESFEEFAGQEHIVGEGRLLRRAIEADRLSSVIFFGPPGTGKTGLAIVISKKTGARFVKVNAVSSNVKEIREIMNIAEKNKKLNGRKTILLLDEIHRFNKAQQDVLMPAVEEGYIILAGTTTENPFFSVNPALVSRSQVFEFKALKAEDIKKIIERAIIDPRKGLGKIKIIIDADACAHLAKVSIGDARKALNALELAVLTTKPLAKEEVHITIKEIEDSIQRKAVLYDKDGDAHYDTASAYIKSIRGSDPDSALYWLSKMIVAGESPRFIARRMVISAAEDIGLADPYALTLAVSAMQAADFIGFPEARIPLAEATIYLASAPKSNSAYLAVDAAIGDISTNRVQEVPDHLKDAGYKGAERLGHTGYKYAHAYDGHYVEQDYMREKKIYYTPLDMGYEKRIKEYLGGLKCGKKGKS</sequence>
<dbReference type="InterPro" id="IPR003959">
    <property type="entry name" value="ATPase_AAA_core"/>
</dbReference>
<dbReference type="InterPro" id="IPR021886">
    <property type="entry name" value="MgsA_C"/>
</dbReference>
<comment type="caution">
    <text evidence="8">The sequence shown here is derived from an EMBL/GenBank/DDBJ whole genome shotgun (WGS) entry which is preliminary data.</text>
</comment>
<evidence type="ECO:0000256" key="1">
    <source>
        <dbReference type="ARBA" id="ARBA00002393"/>
    </source>
</evidence>
<evidence type="ECO:0000256" key="5">
    <source>
        <dbReference type="ARBA" id="ARBA00022741"/>
    </source>
</evidence>
<protein>
    <recommendedName>
        <fullName evidence="3">Replication-associated recombination protein A</fullName>
    </recommendedName>
</protein>
<comment type="function">
    <text evidence="1">DNA-dependent ATPase that plays important roles in cellular responses to stalled DNA replication processes.</text>
</comment>
<evidence type="ECO:0000259" key="7">
    <source>
        <dbReference type="SMART" id="SM00382"/>
    </source>
</evidence>
<dbReference type="Pfam" id="PF16193">
    <property type="entry name" value="AAA_assoc_2"/>
    <property type="match status" value="1"/>
</dbReference>
<name>A0A0F0CUR1_9BACT</name>
<dbReference type="PATRIC" id="fig|1609969.3.peg.947"/>
<dbReference type="PANTHER" id="PTHR13779:SF7">
    <property type="entry name" value="ATPASE WRNIP1"/>
    <property type="match status" value="1"/>
</dbReference>
<dbReference type="InterPro" id="IPR051314">
    <property type="entry name" value="AAA_ATPase_RarA/MGS1/WRNIP1"/>
</dbReference>
<dbReference type="SMART" id="SM00382">
    <property type="entry name" value="AAA"/>
    <property type="match status" value="1"/>
</dbReference>
<evidence type="ECO:0000256" key="3">
    <source>
        <dbReference type="ARBA" id="ARBA00020776"/>
    </source>
</evidence>
<dbReference type="Pfam" id="PF00004">
    <property type="entry name" value="AAA"/>
    <property type="match status" value="1"/>
</dbReference>
<dbReference type="EMBL" id="JYNY01000197">
    <property type="protein sequence ID" value="KJJ85271.1"/>
    <property type="molecule type" value="Genomic_DNA"/>
</dbReference>
<keyword evidence="9" id="KW-1185">Reference proteome</keyword>
<dbReference type="CDD" id="cd00009">
    <property type="entry name" value="AAA"/>
    <property type="match status" value="1"/>
</dbReference>
<dbReference type="FunFam" id="1.20.272.10:FF:000001">
    <property type="entry name" value="Putative AAA family ATPase"/>
    <property type="match status" value="1"/>
</dbReference>
<dbReference type="Gene3D" id="1.10.8.60">
    <property type="match status" value="1"/>
</dbReference>
<comment type="similarity">
    <text evidence="2">Belongs to the AAA ATPase family. RarA/MGS1/WRNIP1 subfamily.</text>
</comment>
<evidence type="ECO:0000256" key="4">
    <source>
        <dbReference type="ARBA" id="ARBA00022705"/>
    </source>
</evidence>
<dbReference type="SUPFAM" id="SSF52540">
    <property type="entry name" value="P-loop containing nucleoside triphosphate hydrolases"/>
    <property type="match status" value="1"/>
</dbReference>
<proteinExistence type="inferred from homology"/>
<keyword evidence="5" id="KW-0547">Nucleotide-binding</keyword>
<keyword evidence="4" id="KW-0235">DNA replication</keyword>
<evidence type="ECO:0000313" key="9">
    <source>
        <dbReference type="Proteomes" id="UP000033428"/>
    </source>
</evidence>
<dbReference type="InterPro" id="IPR032423">
    <property type="entry name" value="AAA_assoc_2"/>
</dbReference>
<keyword evidence="6" id="KW-0067">ATP-binding</keyword>
<evidence type="ECO:0000313" key="8">
    <source>
        <dbReference type="EMBL" id="KJJ85271.1"/>
    </source>
</evidence>
<dbReference type="InterPro" id="IPR027417">
    <property type="entry name" value="P-loop_NTPase"/>
</dbReference>
<dbReference type="Pfam" id="PF12002">
    <property type="entry name" value="MgsA_C"/>
    <property type="match status" value="1"/>
</dbReference>
<gene>
    <name evidence="8" type="ORF">OMAG_000881</name>
</gene>
<dbReference type="GO" id="GO:0000731">
    <property type="term" value="P:DNA synthesis involved in DNA repair"/>
    <property type="evidence" value="ECO:0007669"/>
    <property type="project" value="TreeGrafter"/>
</dbReference>
<dbReference type="Proteomes" id="UP000033428">
    <property type="component" value="Unassembled WGS sequence"/>
</dbReference>
<dbReference type="CDD" id="cd18139">
    <property type="entry name" value="HLD_clamp_RarA"/>
    <property type="match status" value="1"/>
</dbReference>
<dbReference type="GO" id="GO:0005524">
    <property type="term" value="F:ATP binding"/>
    <property type="evidence" value="ECO:0007669"/>
    <property type="project" value="UniProtKB-KW"/>
</dbReference>
<dbReference type="FunFam" id="1.10.8.60:FF:000029">
    <property type="entry name" value="Replication-associated recombination protein A"/>
    <property type="match status" value="1"/>
</dbReference>
<dbReference type="PANTHER" id="PTHR13779">
    <property type="entry name" value="WERNER HELICASE-INTERACTING PROTEIN 1 FAMILY MEMBER"/>
    <property type="match status" value="1"/>
</dbReference>
<feature type="domain" description="AAA+ ATPase" evidence="7">
    <location>
        <begin position="50"/>
        <end position="167"/>
    </location>
</feature>
<reference evidence="8 9" key="1">
    <citation type="submission" date="2015-02" db="EMBL/GenBank/DDBJ databases">
        <title>Single-cell genomics of uncultivated deep-branching MTB reveals a conserved set of magnetosome genes.</title>
        <authorList>
            <person name="Kolinko S."/>
            <person name="Richter M."/>
            <person name="Glockner F.O."/>
            <person name="Brachmann A."/>
            <person name="Schuler D."/>
        </authorList>
    </citation>
    <scope>NUCLEOTIDE SEQUENCE [LARGE SCALE GENOMIC DNA]</scope>
    <source>
        <strain evidence="8">SKK-01</strain>
    </source>
</reference>